<proteinExistence type="predicted"/>
<accession>A0AAV1TN07</accession>
<dbReference type="Proteomes" id="UP001162060">
    <property type="component" value="Unassembled WGS sequence"/>
</dbReference>
<evidence type="ECO:0000256" key="1">
    <source>
        <dbReference type="SAM" id="MobiDB-lite"/>
    </source>
</evidence>
<feature type="region of interest" description="Disordered" evidence="1">
    <location>
        <begin position="57"/>
        <end position="124"/>
    </location>
</feature>
<dbReference type="EMBL" id="CAKLBY020000070">
    <property type="protein sequence ID" value="CAK7923809.1"/>
    <property type="molecule type" value="Genomic_DNA"/>
</dbReference>
<evidence type="ECO:0000313" key="2">
    <source>
        <dbReference type="EMBL" id="CAK7923809.1"/>
    </source>
</evidence>
<comment type="caution">
    <text evidence="2">The sequence shown here is derived from an EMBL/GenBank/DDBJ whole genome shotgun (WGS) entry which is preliminary data.</text>
</comment>
<evidence type="ECO:0000313" key="3">
    <source>
        <dbReference type="Proteomes" id="UP001162060"/>
    </source>
</evidence>
<reference evidence="2" key="1">
    <citation type="submission" date="2024-01" db="EMBL/GenBank/DDBJ databases">
        <authorList>
            <person name="Webb A."/>
        </authorList>
    </citation>
    <scope>NUCLEOTIDE SEQUENCE</scope>
    <source>
        <strain evidence="2">Pm1</strain>
    </source>
</reference>
<evidence type="ECO:0008006" key="4">
    <source>
        <dbReference type="Google" id="ProtNLM"/>
    </source>
</evidence>
<feature type="compositionally biased region" description="Basic and acidic residues" evidence="1">
    <location>
        <begin position="76"/>
        <end position="124"/>
    </location>
</feature>
<gene>
    <name evidence="2" type="ORF">PM001_LOCUS8959</name>
</gene>
<protein>
    <recommendedName>
        <fullName evidence="4">Retrotransposon gag domain-containing protein</fullName>
    </recommendedName>
</protein>
<sequence length="208" mass="24918">MYSELPQDAQTIWEVQLCRYFRRAMPPNWQDKLAFCEISTGTITELAMYFERLERRERQNGRDRQNGQGTHGEWSQGRRDQQRSFNARYDRGDRRNQREYRDSHENRPHKRTVTDDKKKNERHDDNDMWCKFHKTKSHNSSECIALKKQREEHKPAEIKTTVPSKKKYPKFKEESSDVYSNSVLKLEGLVAKKQNSTKLAPLRIKDKL</sequence>
<organism evidence="2 3">
    <name type="scientific">Peronospora matthiolae</name>
    <dbReference type="NCBI Taxonomy" id="2874970"/>
    <lineage>
        <taxon>Eukaryota</taxon>
        <taxon>Sar</taxon>
        <taxon>Stramenopiles</taxon>
        <taxon>Oomycota</taxon>
        <taxon>Peronosporomycetes</taxon>
        <taxon>Peronosporales</taxon>
        <taxon>Peronosporaceae</taxon>
        <taxon>Peronospora</taxon>
    </lineage>
</organism>
<name>A0AAV1TN07_9STRA</name>
<dbReference type="AlphaFoldDB" id="A0AAV1TN07"/>